<sequence length="185" mass="20515">MPMTRCRYFSALVLYCLSALLPAGAASLDFKGTLATPFLNHPRGATFNATIFFDPNASSFESGGELGVWQQEHYPFQQVAIVIEDQLYQVNALEQSALDNRIRIVHCQTVTAVCTFDEISLHANGEVSGQLDAPRIQFTLRGNAGWLKDAHLPDTMALRELMQTANQASMTLQSDFESSSLRIER</sequence>
<evidence type="ECO:0000256" key="1">
    <source>
        <dbReference type="SAM" id="SignalP"/>
    </source>
</evidence>
<proteinExistence type="predicted"/>
<feature type="chain" id="PRO_5041071613" evidence="1">
    <location>
        <begin position="26"/>
        <end position="185"/>
    </location>
</feature>
<gene>
    <name evidence="2" type="ORF">J2R62_03635</name>
</gene>
<protein>
    <submittedName>
        <fullName evidence="2">Uncharacterized protein</fullName>
    </submittedName>
</protein>
<dbReference type="KEGG" id="pshi:SAMEA2665130_0160"/>
<name>A0A379CKP6_PLESH</name>
<dbReference type="EMBL" id="JAFNAA010000003">
    <property type="protein sequence ID" value="MBO1107320.1"/>
    <property type="molecule type" value="Genomic_DNA"/>
</dbReference>
<keyword evidence="1" id="KW-0732">Signal</keyword>
<dbReference type="Proteomes" id="UP000664658">
    <property type="component" value="Unassembled WGS sequence"/>
</dbReference>
<evidence type="ECO:0000313" key="2">
    <source>
        <dbReference type="EMBL" id="MBO1107320.1"/>
    </source>
</evidence>
<accession>A0A379CKP6</accession>
<feature type="signal peptide" evidence="1">
    <location>
        <begin position="1"/>
        <end position="25"/>
    </location>
</feature>
<dbReference type="RefSeq" id="WP_133240570.1">
    <property type="nucleotide sequence ID" value="NZ_CP027852.1"/>
</dbReference>
<organism evidence="2 3">
    <name type="scientific">Plesiomonas shigelloides</name>
    <name type="common">Aeromonas shigelloides</name>
    <dbReference type="NCBI Taxonomy" id="703"/>
    <lineage>
        <taxon>Bacteria</taxon>
        <taxon>Pseudomonadati</taxon>
        <taxon>Pseudomonadota</taxon>
        <taxon>Gammaproteobacteria</taxon>
        <taxon>Enterobacterales</taxon>
        <taxon>Enterobacteriaceae</taxon>
        <taxon>Plesiomonas</taxon>
    </lineage>
</organism>
<reference evidence="2" key="1">
    <citation type="submission" date="2021-03" db="EMBL/GenBank/DDBJ databases">
        <title>Plesiomonas shigelloides zfcc0051, isolated from zebrafish feces.</title>
        <authorList>
            <person name="Vanderhoek Z."/>
            <person name="Gaulke C."/>
        </authorList>
    </citation>
    <scope>NUCLEOTIDE SEQUENCE</scope>
    <source>
        <strain evidence="2">Zfcc0051</strain>
    </source>
</reference>
<evidence type="ECO:0000313" key="3">
    <source>
        <dbReference type="Proteomes" id="UP000664658"/>
    </source>
</evidence>
<dbReference type="GeneID" id="69705006"/>
<dbReference type="AlphaFoldDB" id="A0A379CKP6"/>
<comment type="caution">
    <text evidence="2">The sequence shown here is derived from an EMBL/GenBank/DDBJ whole genome shotgun (WGS) entry which is preliminary data.</text>
</comment>